<evidence type="ECO:0000313" key="3">
    <source>
        <dbReference type="Proteomes" id="UP000005018"/>
    </source>
</evidence>
<dbReference type="RefSeq" id="XP_003871089.1">
    <property type="nucleotide sequence ID" value="XM_003871040.1"/>
</dbReference>
<dbReference type="HOGENOM" id="CLU_1277478_0_0_1"/>
<name>H8X9Y7_CANO9</name>
<sequence>METSTEFLKRLQEISVNTFPPDFPFNLSIPSSIAFYFSQCVTLFFLFRFRKSNTPKNTNTQVSSPFCKLFEMCLFISTNAASVFITLSDENAPPYFTIDLKYFLVIEIIIIYGLFVADIVTAKLQQQEQIREEEIPSRVASKDASWVKYLSNLNNDFLKIIISYNLIIINYLQVNTIFKLVEFGIKIYCIFIMLRYEFESGDEDEDEEECDVCQKV</sequence>
<keyword evidence="1" id="KW-1133">Transmembrane helix</keyword>
<organism evidence="2 3">
    <name type="scientific">Candida orthopsilosis (strain 90-125)</name>
    <name type="common">Yeast</name>
    <dbReference type="NCBI Taxonomy" id="1136231"/>
    <lineage>
        <taxon>Eukaryota</taxon>
        <taxon>Fungi</taxon>
        <taxon>Dikarya</taxon>
        <taxon>Ascomycota</taxon>
        <taxon>Saccharomycotina</taxon>
        <taxon>Pichiomycetes</taxon>
        <taxon>Debaryomycetaceae</taxon>
        <taxon>Candida/Lodderomyces clade</taxon>
        <taxon>Candida</taxon>
    </lineage>
</organism>
<dbReference type="AlphaFoldDB" id="H8X9Y7"/>
<proteinExistence type="predicted"/>
<dbReference type="EMBL" id="HE681725">
    <property type="protein sequence ID" value="CCG24964.1"/>
    <property type="molecule type" value="Genomic_DNA"/>
</dbReference>
<dbReference type="GeneID" id="14542149"/>
<dbReference type="KEGG" id="cot:CORT_0G02850"/>
<feature type="transmembrane region" description="Helical" evidence="1">
    <location>
        <begin position="100"/>
        <end position="121"/>
    </location>
</feature>
<evidence type="ECO:0000313" key="2">
    <source>
        <dbReference type="EMBL" id="CCG24964.1"/>
    </source>
</evidence>
<feature type="transmembrane region" description="Helical" evidence="1">
    <location>
        <begin position="69"/>
        <end position="88"/>
    </location>
</feature>
<keyword evidence="1" id="KW-0812">Transmembrane</keyword>
<gene>
    <name evidence="2" type="ORF">CORT_0G02850</name>
</gene>
<keyword evidence="1" id="KW-0472">Membrane</keyword>
<accession>H8X9Y7</accession>
<keyword evidence="3" id="KW-1185">Reference proteome</keyword>
<dbReference type="Proteomes" id="UP000005018">
    <property type="component" value="Chromosome 7"/>
</dbReference>
<evidence type="ECO:0000256" key="1">
    <source>
        <dbReference type="SAM" id="Phobius"/>
    </source>
</evidence>
<protein>
    <submittedName>
        <fullName evidence="2">Uncharacterized protein</fullName>
    </submittedName>
</protein>
<feature type="transmembrane region" description="Helical" evidence="1">
    <location>
        <begin position="27"/>
        <end position="49"/>
    </location>
</feature>
<reference evidence="2 3" key="1">
    <citation type="journal article" date="2012" name="PLoS ONE">
        <title>Sequence and analysis of the genome of the pathogenic yeast Candida orthopsilosis.</title>
        <authorList>
            <person name="Riccombeni A."/>
            <person name="Vidanes G."/>
            <person name="Proux-Wera E."/>
            <person name="Wolfe K.H."/>
            <person name="Butler G."/>
        </authorList>
    </citation>
    <scope>NUCLEOTIDE SEQUENCE [LARGE SCALE GENOMIC DNA]</scope>
    <source>
        <strain evidence="2 3">Co 90-125</strain>
    </source>
</reference>